<dbReference type="CDD" id="cd06558">
    <property type="entry name" value="crotonase-like"/>
    <property type="match status" value="1"/>
</dbReference>
<dbReference type="EMBL" id="JADCKQ010000001">
    <property type="protein sequence ID" value="MBI1492370.1"/>
    <property type="molecule type" value="Genomic_DNA"/>
</dbReference>
<dbReference type="Gene3D" id="1.10.12.10">
    <property type="entry name" value="Lyase 2-enoyl-coa Hydratase, Chain A, domain 2"/>
    <property type="match status" value="1"/>
</dbReference>
<dbReference type="SUPFAM" id="SSF52096">
    <property type="entry name" value="ClpP/crotonase"/>
    <property type="match status" value="1"/>
</dbReference>
<dbReference type="RefSeq" id="WP_228847295.1">
    <property type="nucleotide sequence ID" value="NZ_JADCKQ010000001.1"/>
</dbReference>
<dbReference type="InterPro" id="IPR001753">
    <property type="entry name" value="Enoyl-CoA_hydra/iso"/>
</dbReference>
<dbReference type="InterPro" id="IPR029045">
    <property type="entry name" value="ClpP/crotonase-like_dom_sf"/>
</dbReference>
<sequence>MQYETIRLSIENDVAILMLDRPGAKNALNTQMRAEILHAVKEVEKSARALAITGNGSTFCAGQDLGDQAKIDDIDLERTLREEYDPMFEAIFNCRIPTLAAVNGAAAGVGASLALAADVVIATKSAVFVQAFSQVGLMPDGGSTWWLPRQVGAARAMGMALFAEPVTADKAETWGMIWEAVADADFTDHWAKRVAQLASGPTVTYRQTKRALRGSWENTLSDQLDAEASMQGRCGQTRDFKEGVVAFLENRKADFEGR</sequence>
<name>A0A8J7IVK0_9RHOB</name>
<dbReference type="Proteomes" id="UP000640583">
    <property type="component" value="Unassembled WGS sequence"/>
</dbReference>
<comment type="caution">
    <text evidence="2">The sequence shown here is derived from an EMBL/GenBank/DDBJ whole genome shotgun (WGS) entry which is preliminary data.</text>
</comment>
<dbReference type="GO" id="GO:0003824">
    <property type="term" value="F:catalytic activity"/>
    <property type="evidence" value="ECO:0007669"/>
    <property type="project" value="UniProtKB-ARBA"/>
</dbReference>
<evidence type="ECO:0000313" key="3">
    <source>
        <dbReference type="Proteomes" id="UP000640583"/>
    </source>
</evidence>
<protein>
    <submittedName>
        <fullName evidence="2">Enoyl-CoA hydratase/isomerase family protein</fullName>
    </submittedName>
</protein>
<dbReference type="Pfam" id="PF00378">
    <property type="entry name" value="ECH_1"/>
    <property type="match status" value="1"/>
</dbReference>
<comment type="similarity">
    <text evidence="1">Belongs to the enoyl-CoA hydratase/isomerase family.</text>
</comment>
<dbReference type="PANTHER" id="PTHR43459">
    <property type="entry name" value="ENOYL-COA HYDRATASE"/>
    <property type="match status" value="1"/>
</dbReference>
<gene>
    <name evidence="2" type="ORF">H1D41_01825</name>
</gene>
<dbReference type="PANTHER" id="PTHR43459:SF1">
    <property type="entry name" value="EG:BACN32G11.4 PROTEIN"/>
    <property type="match status" value="1"/>
</dbReference>
<keyword evidence="3" id="KW-1185">Reference proteome</keyword>
<dbReference type="AlphaFoldDB" id="A0A8J7IVK0"/>
<dbReference type="InterPro" id="IPR014748">
    <property type="entry name" value="Enoyl-CoA_hydra_C"/>
</dbReference>
<evidence type="ECO:0000313" key="2">
    <source>
        <dbReference type="EMBL" id="MBI1492370.1"/>
    </source>
</evidence>
<evidence type="ECO:0000256" key="1">
    <source>
        <dbReference type="ARBA" id="ARBA00005254"/>
    </source>
</evidence>
<accession>A0A8J7IVK0</accession>
<organism evidence="2 3">
    <name type="scientific">Halocynthiibacter styelae</name>
    <dbReference type="NCBI Taxonomy" id="2761955"/>
    <lineage>
        <taxon>Bacteria</taxon>
        <taxon>Pseudomonadati</taxon>
        <taxon>Pseudomonadota</taxon>
        <taxon>Alphaproteobacteria</taxon>
        <taxon>Rhodobacterales</taxon>
        <taxon>Paracoccaceae</taxon>
        <taxon>Halocynthiibacter</taxon>
    </lineage>
</organism>
<proteinExistence type="inferred from homology"/>
<dbReference type="Gene3D" id="3.90.226.10">
    <property type="entry name" value="2-enoyl-CoA Hydratase, Chain A, domain 1"/>
    <property type="match status" value="1"/>
</dbReference>
<reference evidence="2" key="1">
    <citation type="submission" date="2020-10" db="EMBL/GenBank/DDBJ databases">
        <title>Paenihalocynthiibacter styelae gen. nov., sp. nov., isolated from stalked sea squirt Styela clava.</title>
        <authorList>
            <person name="Kim Y.-O."/>
            <person name="Yoon J.-H."/>
        </authorList>
    </citation>
    <scope>NUCLEOTIDE SEQUENCE</scope>
    <source>
        <strain evidence="2">MYP1-1</strain>
    </source>
</reference>